<evidence type="ECO:0000313" key="2">
    <source>
        <dbReference type="Proteomes" id="UP001590951"/>
    </source>
</evidence>
<protein>
    <submittedName>
        <fullName evidence="1">Uncharacterized protein</fullName>
    </submittedName>
</protein>
<dbReference type="Proteomes" id="UP001590951">
    <property type="component" value="Unassembled WGS sequence"/>
</dbReference>
<dbReference type="EMBL" id="JBHFEH010000024">
    <property type="protein sequence ID" value="KAL2052830.1"/>
    <property type="molecule type" value="Genomic_DNA"/>
</dbReference>
<name>A0ABR4B5F2_9LECA</name>
<proteinExistence type="predicted"/>
<organism evidence="1 2">
    <name type="scientific">Lepraria finkii</name>
    <dbReference type="NCBI Taxonomy" id="1340010"/>
    <lineage>
        <taxon>Eukaryota</taxon>
        <taxon>Fungi</taxon>
        <taxon>Dikarya</taxon>
        <taxon>Ascomycota</taxon>
        <taxon>Pezizomycotina</taxon>
        <taxon>Lecanoromycetes</taxon>
        <taxon>OSLEUM clade</taxon>
        <taxon>Lecanoromycetidae</taxon>
        <taxon>Lecanorales</taxon>
        <taxon>Lecanorineae</taxon>
        <taxon>Stereocaulaceae</taxon>
        <taxon>Lepraria</taxon>
    </lineage>
</organism>
<sequence length="156" mass="16724">MVNTSMFIHLLNASSAIPIGCFRQNPPSVPQLSPLTYVACQTALDKIPVREKAHAPLTFSHSASAGYVVPHTWSHENCIVIIDVLGDDVEETTTFFAILSKGFDIALKCVSNSPQFGGRSRGGERGMLGIAIIESPPVGNHTTMIVMGEERTAESA</sequence>
<gene>
    <name evidence="1" type="ORF">ABVK25_006769</name>
</gene>
<reference evidence="1 2" key="1">
    <citation type="submission" date="2024-09" db="EMBL/GenBank/DDBJ databases">
        <title>Rethinking Asexuality: The Enigmatic Case of Functional Sexual Genes in Lepraria (Stereocaulaceae).</title>
        <authorList>
            <person name="Doellman M."/>
            <person name="Sun Y."/>
            <person name="Barcenas-Pena A."/>
            <person name="Lumbsch H.T."/>
            <person name="Grewe F."/>
        </authorList>
    </citation>
    <scope>NUCLEOTIDE SEQUENCE [LARGE SCALE GENOMIC DNA]</scope>
    <source>
        <strain evidence="1 2">Grewe 0041</strain>
    </source>
</reference>
<evidence type="ECO:0000313" key="1">
    <source>
        <dbReference type="EMBL" id="KAL2052830.1"/>
    </source>
</evidence>
<comment type="caution">
    <text evidence="1">The sequence shown here is derived from an EMBL/GenBank/DDBJ whole genome shotgun (WGS) entry which is preliminary data.</text>
</comment>
<accession>A0ABR4B5F2</accession>
<keyword evidence="2" id="KW-1185">Reference proteome</keyword>